<dbReference type="Pfam" id="PF05368">
    <property type="entry name" value="NmrA"/>
    <property type="match status" value="1"/>
</dbReference>
<feature type="domain" description="NmrA-like" evidence="3">
    <location>
        <begin position="6"/>
        <end position="157"/>
    </location>
</feature>
<evidence type="ECO:0000256" key="1">
    <source>
        <dbReference type="ARBA" id="ARBA00006328"/>
    </source>
</evidence>
<dbReference type="Gene3D" id="3.40.50.720">
    <property type="entry name" value="NAD(P)-binding Rossmann-like Domain"/>
    <property type="match status" value="1"/>
</dbReference>
<evidence type="ECO:0000256" key="2">
    <source>
        <dbReference type="ARBA" id="ARBA00022857"/>
    </source>
</evidence>
<dbReference type="AlphaFoldDB" id="A0A6A6G8A8"/>
<dbReference type="InterPro" id="IPR051164">
    <property type="entry name" value="NmrA-like_oxidored"/>
</dbReference>
<comment type="similarity">
    <text evidence="1">Belongs to the NmrA-type oxidoreductase family.</text>
</comment>
<name>A0A6A6G8A8_9PEZI</name>
<evidence type="ECO:0000313" key="4">
    <source>
        <dbReference type="EMBL" id="KAF2221904.1"/>
    </source>
</evidence>
<gene>
    <name evidence="4" type="ORF">BDZ85DRAFT_283044</name>
</gene>
<accession>A0A6A6G8A8</accession>
<sequence length="218" mass="23788">MGKGGVTTEEAQGKALVDAALAAGVKHFVYTSVDRGGDASSTTSTDVPHFLSKHNIEQHLVEKAKGTDMRYTILRPVAFMENFTPSFFGKVFGAAWRTTLPADQGMQLVSVRDVGHFAAQAFRNPDTRAGKGISLAGDEVTFKQAGEVFREKAGVPLPETWGIFGRGLMWASHDMERMMNFIGKGGYKADIAGLRREHPGLLSLGEYLERHSAWAKKD</sequence>
<dbReference type="InterPro" id="IPR008030">
    <property type="entry name" value="NmrA-like"/>
</dbReference>
<proteinExistence type="inferred from homology"/>
<evidence type="ECO:0000313" key="5">
    <source>
        <dbReference type="Proteomes" id="UP000799538"/>
    </source>
</evidence>
<dbReference type="PANTHER" id="PTHR42748">
    <property type="entry name" value="NITROGEN METABOLITE REPRESSION PROTEIN NMRA FAMILY MEMBER"/>
    <property type="match status" value="1"/>
</dbReference>
<dbReference type="EMBL" id="ML992509">
    <property type="protein sequence ID" value="KAF2221904.1"/>
    <property type="molecule type" value="Genomic_DNA"/>
</dbReference>
<dbReference type="Proteomes" id="UP000799538">
    <property type="component" value="Unassembled WGS sequence"/>
</dbReference>
<protein>
    <recommendedName>
        <fullName evidence="3">NmrA-like domain-containing protein</fullName>
    </recommendedName>
</protein>
<dbReference type="OrthoDB" id="9997102at2759"/>
<keyword evidence="2" id="KW-0521">NADP</keyword>
<evidence type="ECO:0000259" key="3">
    <source>
        <dbReference type="Pfam" id="PF05368"/>
    </source>
</evidence>
<dbReference type="SUPFAM" id="SSF51735">
    <property type="entry name" value="NAD(P)-binding Rossmann-fold domains"/>
    <property type="match status" value="1"/>
</dbReference>
<dbReference type="InterPro" id="IPR036291">
    <property type="entry name" value="NAD(P)-bd_dom_sf"/>
</dbReference>
<keyword evidence="5" id="KW-1185">Reference proteome</keyword>
<dbReference type="Gene3D" id="3.90.25.10">
    <property type="entry name" value="UDP-galactose 4-epimerase, domain 1"/>
    <property type="match status" value="1"/>
</dbReference>
<dbReference type="PANTHER" id="PTHR42748:SF7">
    <property type="entry name" value="NMRA LIKE REDOX SENSOR 1-RELATED"/>
    <property type="match status" value="1"/>
</dbReference>
<dbReference type="GO" id="GO:0005634">
    <property type="term" value="C:nucleus"/>
    <property type="evidence" value="ECO:0007669"/>
    <property type="project" value="TreeGrafter"/>
</dbReference>
<reference evidence="5" key="1">
    <citation type="journal article" date="2020" name="Stud. Mycol.">
        <title>101 Dothideomycetes genomes: A test case for predicting lifestyles and emergence of pathogens.</title>
        <authorList>
            <person name="Haridas S."/>
            <person name="Albert R."/>
            <person name="Binder M."/>
            <person name="Bloem J."/>
            <person name="LaButti K."/>
            <person name="Salamov A."/>
            <person name="Andreopoulos B."/>
            <person name="Baker S."/>
            <person name="Barry K."/>
            <person name="Bills G."/>
            <person name="Bluhm B."/>
            <person name="Cannon C."/>
            <person name="Castanera R."/>
            <person name="Culley D."/>
            <person name="Daum C."/>
            <person name="Ezra D."/>
            <person name="Gonzalez J."/>
            <person name="Henrissat B."/>
            <person name="Kuo A."/>
            <person name="Liang C."/>
            <person name="Lipzen A."/>
            <person name="Lutzoni F."/>
            <person name="Magnuson J."/>
            <person name="Mondo S."/>
            <person name="Nolan M."/>
            <person name="Ohm R."/>
            <person name="Pangilinan J."/>
            <person name="Park H.-J."/>
            <person name="Ramirez L."/>
            <person name="Alfaro M."/>
            <person name="Sun H."/>
            <person name="Tritt A."/>
            <person name="Yoshinaga Y."/>
            <person name="Zwiers L.-H."/>
            <person name="Turgeon B."/>
            <person name="Goodwin S."/>
            <person name="Spatafora J."/>
            <person name="Crous P."/>
            <person name="Grigoriev I."/>
        </authorList>
    </citation>
    <scope>NUCLEOTIDE SEQUENCE [LARGE SCALE GENOMIC DNA]</scope>
    <source>
        <strain evidence="5">CECT 20119</strain>
    </source>
</reference>
<organism evidence="4 5">
    <name type="scientific">Elsinoe ampelina</name>
    <dbReference type="NCBI Taxonomy" id="302913"/>
    <lineage>
        <taxon>Eukaryota</taxon>
        <taxon>Fungi</taxon>
        <taxon>Dikarya</taxon>
        <taxon>Ascomycota</taxon>
        <taxon>Pezizomycotina</taxon>
        <taxon>Dothideomycetes</taxon>
        <taxon>Dothideomycetidae</taxon>
        <taxon>Myriangiales</taxon>
        <taxon>Elsinoaceae</taxon>
        <taxon>Elsinoe</taxon>
    </lineage>
</organism>